<organism evidence="6 7">
    <name type="scientific">Methanospirillum lacunae</name>
    <dbReference type="NCBI Taxonomy" id="668570"/>
    <lineage>
        <taxon>Archaea</taxon>
        <taxon>Methanobacteriati</taxon>
        <taxon>Methanobacteriota</taxon>
        <taxon>Stenosarchaea group</taxon>
        <taxon>Methanomicrobia</taxon>
        <taxon>Methanomicrobiales</taxon>
        <taxon>Methanospirillaceae</taxon>
        <taxon>Methanospirillum</taxon>
    </lineage>
</organism>
<evidence type="ECO:0000313" key="6">
    <source>
        <dbReference type="EMBL" id="PWR74409.1"/>
    </source>
</evidence>
<proteinExistence type="inferred from homology"/>
<dbReference type="EMBL" id="QGMY01000002">
    <property type="protein sequence ID" value="PWR74409.1"/>
    <property type="molecule type" value="Genomic_DNA"/>
</dbReference>
<reference evidence="6 7" key="1">
    <citation type="submission" date="2018-05" db="EMBL/GenBank/DDBJ databases">
        <title>Draft genome of Methanospirillum lacunae Ki8-1.</title>
        <authorList>
            <person name="Dueholm M.S."/>
            <person name="Nielsen P.H."/>
            <person name="Bakmann L.F."/>
            <person name="Otzen D.E."/>
        </authorList>
    </citation>
    <scope>NUCLEOTIDE SEQUENCE [LARGE SCALE GENOMIC DNA]</scope>
    <source>
        <strain evidence="6 7">Ki8-1</strain>
    </source>
</reference>
<gene>
    <name evidence="6" type="ORF">DK846_04475</name>
</gene>
<dbReference type="OrthoDB" id="6329at2157"/>
<sequence length="303" mass="32748">MSKSIYVPLDVPKDQQKTYTSNFKTITHESGRLMLFAGDQKIEHLNADFFGDGIHKDDNDPEHLFRIAAKAKIGCFATQLGLIARYGADYPDVPYLVKINSKTNLVGTSQQEPSSGLLNTVEQVVRFRKSSGLKIGGIGYTIYLGSEAESEMLSAAANAIFEAHQNGLVTVLWIYPRGKAVKDEKDPHLIAGAAGVAACLGSDFVKVNPPKKEGASSVELMKEATLAAGRTKVVCAGGSSVDGEIFLKQLWEQIHIGGCAGNATGRNIHQKSLDEAVRMCNAIYAITVQDASIEEAVKIYEKK</sequence>
<keyword evidence="7" id="KW-1185">Reference proteome</keyword>
<dbReference type="Gene3D" id="3.20.20.70">
    <property type="entry name" value="Aldolase class I"/>
    <property type="match status" value="1"/>
</dbReference>
<dbReference type="NCBIfam" id="NF005321">
    <property type="entry name" value="PRK06852.1"/>
    <property type="match status" value="1"/>
</dbReference>
<dbReference type="PIRSF" id="PIRSF038992">
    <property type="entry name" value="Aldolase_Ia"/>
    <property type="match status" value="1"/>
</dbReference>
<dbReference type="InterPro" id="IPR013785">
    <property type="entry name" value="Aldolase_TIM"/>
</dbReference>
<dbReference type="PANTHER" id="PTHR47916">
    <property type="entry name" value="FRUCTOSE-BISPHOSPHATE ALDOLASE CLASS 1"/>
    <property type="match status" value="1"/>
</dbReference>
<dbReference type="InterPro" id="IPR050456">
    <property type="entry name" value="DeoC/FbaB_aldolase"/>
</dbReference>
<evidence type="ECO:0000256" key="3">
    <source>
        <dbReference type="ARBA" id="ARBA00023239"/>
    </source>
</evidence>
<dbReference type="EC" id="4.1.2.13" evidence="2"/>
<dbReference type="AlphaFoldDB" id="A0A2V2N3P2"/>
<dbReference type="SMART" id="SM01133">
    <property type="entry name" value="DeoC"/>
    <property type="match status" value="1"/>
</dbReference>
<name>A0A2V2N3P2_9EURY</name>
<evidence type="ECO:0000313" key="7">
    <source>
        <dbReference type="Proteomes" id="UP000245657"/>
    </source>
</evidence>
<evidence type="ECO:0000256" key="4">
    <source>
        <dbReference type="ARBA" id="ARBA00023270"/>
    </source>
</evidence>
<evidence type="ECO:0000256" key="2">
    <source>
        <dbReference type="ARBA" id="ARBA00013068"/>
    </source>
</evidence>
<dbReference type="InterPro" id="IPR041720">
    <property type="entry name" value="FbaB-like"/>
</dbReference>
<keyword evidence="4" id="KW-0704">Schiff base</keyword>
<evidence type="ECO:0000256" key="5">
    <source>
        <dbReference type="PIRSR" id="PIRSR038992-1"/>
    </source>
</evidence>
<dbReference type="InterPro" id="IPR002915">
    <property type="entry name" value="DeoC/FbaB/LacD_aldolase"/>
</dbReference>
<protein>
    <recommendedName>
        <fullName evidence="2">fructose-bisphosphate aldolase</fullName>
        <ecNumber evidence="2">4.1.2.13</ecNumber>
    </recommendedName>
</protein>
<dbReference type="GO" id="GO:0004332">
    <property type="term" value="F:fructose-bisphosphate aldolase activity"/>
    <property type="evidence" value="ECO:0007669"/>
    <property type="project" value="UniProtKB-EC"/>
</dbReference>
<evidence type="ECO:0000256" key="1">
    <source>
        <dbReference type="ARBA" id="ARBA00008116"/>
    </source>
</evidence>
<dbReference type="Proteomes" id="UP000245657">
    <property type="component" value="Unassembled WGS sequence"/>
</dbReference>
<dbReference type="RefSeq" id="WP_109967688.1">
    <property type="nucleotide sequence ID" value="NZ_CP176093.1"/>
</dbReference>
<dbReference type="Pfam" id="PF01791">
    <property type="entry name" value="DeoC"/>
    <property type="match status" value="1"/>
</dbReference>
<feature type="active site" description="Proton donor" evidence="5">
    <location>
        <position position="175"/>
    </location>
</feature>
<dbReference type="PANTHER" id="PTHR47916:SF4">
    <property type="entry name" value="FRUCTOSE-BISPHOSPHATE ALDOLASE CLASS 1"/>
    <property type="match status" value="1"/>
</dbReference>
<keyword evidence="3" id="KW-0456">Lyase</keyword>
<accession>A0A2V2N3P2</accession>
<comment type="caution">
    <text evidence="6">The sequence shown here is derived from an EMBL/GenBank/DDBJ whole genome shotgun (WGS) entry which is preliminary data.</text>
</comment>
<feature type="active site" description="Schiff-base intermediate with dihydroxyacetone-P" evidence="5">
    <location>
        <position position="206"/>
    </location>
</feature>
<dbReference type="CDD" id="cd00958">
    <property type="entry name" value="DhnA"/>
    <property type="match status" value="1"/>
</dbReference>
<dbReference type="GeneID" id="97549796"/>
<dbReference type="SUPFAM" id="SSF51569">
    <property type="entry name" value="Aldolase"/>
    <property type="match status" value="1"/>
</dbReference>
<comment type="similarity">
    <text evidence="1">Belongs to the DeoC/FbaB aldolase family.</text>
</comment>